<reference evidence="2" key="1">
    <citation type="submission" date="2022-01" db="EMBL/GenBank/DDBJ databases">
        <title>Whole genome-based taxonomy of the Shewanellaceae.</title>
        <authorList>
            <person name="Martin-Rodriguez A.J."/>
        </authorList>
    </citation>
    <scope>NUCLEOTIDE SEQUENCE</scope>
    <source>
        <strain evidence="2">KCTC 23973</strain>
    </source>
</reference>
<name>A0A9X1ZAB7_9GAMM</name>
<dbReference type="RefSeq" id="WP_248948960.1">
    <property type="nucleotide sequence ID" value="NZ_JAKILB010000002.1"/>
</dbReference>
<proteinExistence type="predicted"/>
<sequence length="110" mass="12176">MKQLPRKLAQKAKLLATLTCGLMLSFNPAYASSNTAVTAKLVKSKAQDNLLICQYQTVSASHFQVFDKLLDNEHTCPSNLLVAPEPMISQAEAAQLKQLFSQQYESHLSH</sequence>
<accession>A0A9X1ZAB7</accession>
<evidence type="ECO:0000313" key="2">
    <source>
        <dbReference type="EMBL" id="MCL1137846.1"/>
    </source>
</evidence>
<dbReference type="AlphaFoldDB" id="A0A9X1ZAB7"/>
<dbReference type="Proteomes" id="UP001139293">
    <property type="component" value="Unassembled WGS sequence"/>
</dbReference>
<dbReference type="EMBL" id="JAKILB010000002">
    <property type="protein sequence ID" value="MCL1137846.1"/>
    <property type="molecule type" value="Genomic_DNA"/>
</dbReference>
<feature type="signal peptide" evidence="1">
    <location>
        <begin position="1"/>
        <end position="31"/>
    </location>
</feature>
<gene>
    <name evidence="2" type="ORF">L2740_04695</name>
</gene>
<organism evidence="2 3">
    <name type="scientific">Shewanella pneumatophori</name>
    <dbReference type="NCBI Taxonomy" id="314092"/>
    <lineage>
        <taxon>Bacteria</taxon>
        <taxon>Pseudomonadati</taxon>
        <taxon>Pseudomonadota</taxon>
        <taxon>Gammaproteobacteria</taxon>
        <taxon>Alteromonadales</taxon>
        <taxon>Shewanellaceae</taxon>
        <taxon>Shewanella</taxon>
    </lineage>
</organism>
<evidence type="ECO:0000313" key="3">
    <source>
        <dbReference type="Proteomes" id="UP001139293"/>
    </source>
</evidence>
<evidence type="ECO:0000256" key="1">
    <source>
        <dbReference type="SAM" id="SignalP"/>
    </source>
</evidence>
<keyword evidence="3" id="KW-1185">Reference proteome</keyword>
<protein>
    <submittedName>
        <fullName evidence="2">Uncharacterized protein</fullName>
    </submittedName>
</protein>
<comment type="caution">
    <text evidence="2">The sequence shown here is derived from an EMBL/GenBank/DDBJ whole genome shotgun (WGS) entry which is preliminary data.</text>
</comment>
<keyword evidence="1" id="KW-0732">Signal</keyword>
<feature type="chain" id="PRO_5040906973" evidence="1">
    <location>
        <begin position="32"/>
        <end position="110"/>
    </location>
</feature>